<dbReference type="GO" id="GO:0042781">
    <property type="term" value="F:3'-tRNA processing endoribonuclease activity"/>
    <property type="evidence" value="ECO:0007669"/>
    <property type="project" value="TreeGrafter"/>
</dbReference>
<evidence type="ECO:0000256" key="5">
    <source>
        <dbReference type="ARBA" id="ARBA00022801"/>
    </source>
</evidence>
<dbReference type="PANTHER" id="PTHR33992">
    <property type="entry name" value="RIBONUCLEASE P PROTEIN COMPONENT"/>
    <property type="match status" value="1"/>
</dbReference>
<dbReference type="PROSITE" id="PS00648">
    <property type="entry name" value="RIBONUCLEASE_P"/>
    <property type="match status" value="1"/>
</dbReference>
<evidence type="ECO:0000313" key="9">
    <source>
        <dbReference type="EMBL" id="PIR89952.1"/>
    </source>
</evidence>
<dbReference type="HAMAP" id="MF_00227">
    <property type="entry name" value="RNase_P"/>
    <property type="match status" value="1"/>
</dbReference>
<dbReference type="GO" id="GO:0001682">
    <property type="term" value="P:tRNA 5'-leader removal"/>
    <property type="evidence" value="ECO:0007669"/>
    <property type="project" value="UniProtKB-UniRule"/>
</dbReference>
<keyword evidence="3 7" id="KW-0540">Nuclease</keyword>
<dbReference type="InterPro" id="IPR000100">
    <property type="entry name" value="RNase_P"/>
</dbReference>
<dbReference type="NCBIfam" id="TIGR00188">
    <property type="entry name" value="rnpA"/>
    <property type="match status" value="1"/>
</dbReference>
<dbReference type="EC" id="3.1.26.5" evidence="7 8"/>
<comment type="similarity">
    <text evidence="7">Belongs to the RnpA family.</text>
</comment>
<dbReference type="AlphaFoldDB" id="A0A2H0UTF1"/>
<name>A0A2H0UTF1_9BACT</name>
<sequence length="118" mass="13917">MLKRVQVLKKKKEIELVLKKGKSVYSEVFSFKFLPNQSESPGLPKVAFLCSKKVFPKAIQRNKAKRRMRHILKDLFPEISSEVWLVFFFKKEFLEKPFDWLKKQTESTLKKAGLLKGK</sequence>
<evidence type="ECO:0000313" key="10">
    <source>
        <dbReference type="Proteomes" id="UP000230132"/>
    </source>
</evidence>
<keyword evidence="5 7" id="KW-0378">Hydrolase</keyword>
<dbReference type="Proteomes" id="UP000230132">
    <property type="component" value="Unassembled WGS sequence"/>
</dbReference>
<comment type="catalytic activity">
    <reaction evidence="7">
        <text>Endonucleolytic cleavage of RNA, removing 5'-extranucleotides from tRNA precursor.</text>
        <dbReference type="EC" id="3.1.26.5"/>
    </reaction>
</comment>
<reference evidence="10" key="1">
    <citation type="submission" date="2017-09" db="EMBL/GenBank/DDBJ databases">
        <title>Depth-based differentiation of microbial function through sediment-hosted aquifers and enrichment of novel symbionts in the deep terrestrial subsurface.</title>
        <authorList>
            <person name="Probst A.J."/>
            <person name="Ladd B."/>
            <person name="Jarett J.K."/>
            <person name="Geller-Mcgrath D.E."/>
            <person name="Sieber C.M.K."/>
            <person name="Emerson J.B."/>
            <person name="Anantharaman K."/>
            <person name="Thomas B.C."/>
            <person name="Malmstrom R."/>
            <person name="Stieglmeier M."/>
            <person name="Klingl A."/>
            <person name="Woyke T."/>
            <person name="Ryan C.M."/>
            <person name="Banfield J.F."/>
        </authorList>
    </citation>
    <scope>NUCLEOTIDE SEQUENCE [LARGE SCALE GENOMIC DNA]</scope>
</reference>
<comment type="subunit">
    <text evidence="7">Consists of a catalytic RNA component (M1 or rnpB) and a protein subunit.</text>
</comment>
<evidence type="ECO:0000256" key="2">
    <source>
        <dbReference type="ARBA" id="ARBA00022694"/>
    </source>
</evidence>
<accession>A0A2H0UTF1</accession>
<dbReference type="InterPro" id="IPR014721">
    <property type="entry name" value="Ribsml_uS5_D2-typ_fold_subgr"/>
</dbReference>
<evidence type="ECO:0000256" key="4">
    <source>
        <dbReference type="ARBA" id="ARBA00022759"/>
    </source>
</evidence>
<dbReference type="EMBL" id="PFAX01000037">
    <property type="protein sequence ID" value="PIR89952.1"/>
    <property type="molecule type" value="Genomic_DNA"/>
</dbReference>
<keyword evidence="2 7" id="KW-0819">tRNA processing</keyword>
<dbReference type="InterPro" id="IPR020539">
    <property type="entry name" value="RNase_P_CS"/>
</dbReference>
<dbReference type="GO" id="GO:0004526">
    <property type="term" value="F:ribonuclease P activity"/>
    <property type="evidence" value="ECO:0007669"/>
    <property type="project" value="UniProtKB-UniRule"/>
</dbReference>
<protein>
    <recommendedName>
        <fullName evidence="7 8">Ribonuclease P protein component</fullName>
        <shortName evidence="7">RNase P protein</shortName>
        <shortName evidence="7">RNaseP protein</shortName>
        <ecNumber evidence="7 8">3.1.26.5</ecNumber>
    </recommendedName>
    <alternativeName>
        <fullName evidence="7">Protein C5</fullName>
    </alternativeName>
</protein>
<proteinExistence type="inferred from homology"/>
<evidence type="ECO:0000256" key="7">
    <source>
        <dbReference type="HAMAP-Rule" id="MF_00227"/>
    </source>
</evidence>
<dbReference type="PANTHER" id="PTHR33992:SF1">
    <property type="entry name" value="RIBONUCLEASE P PROTEIN COMPONENT"/>
    <property type="match status" value="1"/>
</dbReference>
<evidence type="ECO:0000256" key="1">
    <source>
        <dbReference type="ARBA" id="ARBA00002663"/>
    </source>
</evidence>
<comment type="caution">
    <text evidence="9">The sequence shown here is derived from an EMBL/GenBank/DDBJ whole genome shotgun (WGS) entry which is preliminary data.</text>
</comment>
<dbReference type="InterPro" id="IPR020568">
    <property type="entry name" value="Ribosomal_Su5_D2-typ_SF"/>
</dbReference>
<dbReference type="Gene3D" id="3.30.230.10">
    <property type="match status" value="1"/>
</dbReference>
<dbReference type="Pfam" id="PF00825">
    <property type="entry name" value="Ribonuclease_P"/>
    <property type="match status" value="1"/>
</dbReference>
<dbReference type="GO" id="GO:0030677">
    <property type="term" value="C:ribonuclease P complex"/>
    <property type="evidence" value="ECO:0007669"/>
    <property type="project" value="TreeGrafter"/>
</dbReference>
<dbReference type="GO" id="GO:0000049">
    <property type="term" value="F:tRNA binding"/>
    <property type="evidence" value="ECO:0007669"/>
    <property type="project" value="UniProtKB-UniRule"/>
</dbReference>
<organism evidence="9 10">
    <name type="scientific">bacterium (Candidatus Gribaldobacteria) CG10_big_fil_rev_8_21_14_0_10_37_21</name>
    <dbReference type="NCBI Taxonomy" id="2014275"/>
    <lineage>
        <taxon>Bacteria</taxon>
        <taxon>Candidatus Gribaldobacteria</taxon>
    </lineage>
</organism>
<dbReference type="SUPFAM" id="SSF54211">
    <property type="entry name" value="Ribosomal protein S5 domain 2-like"/>
    <property type="match status" value="1"/>
</dbReference>
<comment type="function">
    <text evidence="1 7">RNaseP catalyzes the removal of the 5'-leader sequence from pre-tRNA to produce the mature 5'-terminus. It can also cleave other RNA substrates such as 4.5S RNA. The protein component plays an auxiliary but essential role in vivo by binding to the 5'-leader sequence and broadening the substrate specificity of the ribozyme.</text>
</comment>
<keyword evidence="6 7" id="KW-0694">RNA-binding</keyword>
<keyword evidence="4 7" id="KW-0255">Endonuclease</keyword>
<evidence type="ECO:0000256" key="3">
    <source>
        <dbReference type="ARBA" id="ARBA00022722"/>
    </source>
</evidence>
<evidence type="ECO:0000256" key="8">
    <source>
        <dbReference type="NCBIfam" id="TIGR00188"/>
    </source>
</evidence>
<gene>
    <name evidence="7 9" type="primary">rnpA</name>
    <name evidence="9" type="ORF">COU05_03560</name>
</gene>
<evidence type="ECO:0000256" key="6">
    <source>
        <dbReference type="ARBA" id="ARBA00022884"/>
    </source>
</evidence>